<dbReference type="PANTHER" id="PTHR39335">
    <property type="entry name" value="BLL4220 PROTEIN"/>
    <property type="match status" value="1"/>
</dbReference>
<proteinExistence type="predicted"/>
<dbReference type="EMBL" id="JASCQP010000023">
    <property type="protein sequence ID" value="MDI5891062.1"/>
    <property type="molecule type" value="Genomic_DNA"/>
</dbReference>
<name>A0ABT6UYK3_9GAMM</name>
<keyword evidence="4" id="KW-1185">Reference proteome</keyword>
<feature type="signal peptide" evidence="2">
    <location>
        <begin position="1"/>
        <end position="25"/>
    </location>
</feature>
<dbReference type="RefSeq" id="WP_282735023.1">
    <property type="nucleotide sequence ID" value="NZ_JASCQP010000023.1"/>
</dbReference>
<gene>
    <name evidence="3" type="ORF">QLQ83_08150</name>
</gene>
<evidence type="ECO:0008006" key="5">
    <source>
        <dbReference type="Google" id="ProtNLM"/>
    </source>
</evidence>
<organism evidence="3 4">
    <name type="scientific">Halomonas rhizosphaerae</name>
    <dbReference type="NCBI Taxonomy" id="3043296"/>
    <lineage>
        <taxon>Bacteria</taxon>
        <taxon>Pseudomonadati</taxon>
        <taxon>Pseudomonadota</taxon>
        <taxon>Gammaproteobacteria</taxon>
        <taxon>Oceanospirillales</taxon>
        <taxon>Halomonadaceae</taxon>
        <taxon>Halomonas</taxon>
    </lineage>
</organism>
<feature type="region of interest" description="Disordered" evidence="1">
    <location>
        <begin position="25"/>
        <end position="68"/>
    </location>
</feature>
<reference evidence="3 4" key="1">
    <citation type="submission" date="2023-04" db="EMBL/GenBank/DDBJ databases">
        <title>Halomonas strains isolated from rhizosphere soil.</title>
        <authorList>
            <person name="Xu L."/>
            <person name="Sun J.-Q."/>
        </authorList>
    </citation>
    <scope>NUCLEOTIDE SEQUENCE [LARGE SCALE GENOMIC DNA]</scope>
    <source>
        <strain evidence="3 4">LR5S20</strain>
    </source>
</reference>
<sequence length="189" mass="20211">MKPAWQVFGLAALPLLLLGSQSSVADDAANGNDADAASVEGQRSSKADPDLQSAPEPVDQARVETREQSPYGRYLTDADGMSLYLFANDQQGADNSTCDQTCAIAWPPYATQAGPQAGEHVDADLLDTIEREDGSRQVTYDGWPLYYFSGDKAAGDALGQDVIHLGAAWYLLSPDGERIEAEERAEASP</sequence>
<dbReference type="Pfam" id="PF03640">
    <property type="entry name" value="Lipoprotein_15"/>
    <property type="match status" value="2"/>
</dbReference>
<evidence type="ECO:0000256" key="2">
    <source>
        <dbReference type="SAM" id="SignalP"/>
    </source>
</evidence>
<dbReference type="InterPro" id="IPR005297">
    <property type="entry name" value="Lipoprotein_repeat"/>
</dbReference>
<dbReference type="Proteomes" id="UP001225957">
    <property type="component" value="Unassembled WGS sequence"/>
</dbReference>
<evidence type="ECO:0000313" key="4">
    <source>
        <dbReference type="Proteomes" id="UP001225957"/>
    </source>
</evidence>
<protein>
    <recommendedName>
        <fullName evidence="5">Lipoprotein with Yx(FWY)xxD motif</fullName>
    </recommendedName>
</protein>
<comment type="caution">
    <text evidence="3">The sequence shown here is derived from an EMBL/GenBank/DDBJ whole genome shotgun (WGS) entry which is preliminary data.</text>
</comment>
<keyword evidence="2" id="KW-0732">Signal</keyword>
<evidence type="ECO:0000313" key="3">
    <source>
        <dbReference type="EMBL" id="MDI5891062.1"/>
    </source>
</evidence>
<accession>A0ABT6UYK3</accession>
<feature type="compositionally biased region" description="Low complexity" evidence="1">
    <location>
        <begin position="25"/>
        <end position="37"/>
    </location>
</feature>
<dbReference type="PANTHER" id="PTHR39335:SF1">
    <property type="entry name" value="BLL4220 PROTEIN"/>
    <property type="match status" value="1"/>
</dbReference>
<feature type="chain" id="PRO_5047452689" description="Lipoprotein with Yx(FWY)xxD motif" evidence="2">
    <location>
        <begin position="26"/>
        <end position="189"/>
    </location>
</feature>
<evidence type="ECO:0000256" key="1">
    <source>
        <dbReference type="SAM" id="MobiDB-lite"/>
    </source>
</evidence>